<protein>
    <recommendedName>
        <fullName evidence="2">Voltage-gated hydrogen channel 1</fullName>
    </recommendedName>
    <alternativeName>
        <fullName evidence="12">Hydrogen voltage-gated channel 1</fullName>
    </alternativeName>
</protein>
<keyword evidence="4" id="KW-1003">Cell membrane</keyword>
<dbReference type="RefSeq" id="XP_064706838.1">
    <property type="nucleotide sequence ID" value="XM_064845293.1"/>
</dbReference>
<feature type="transmembrane region" description="Helical" evidence="14">
    <location>
        <begin position="72"/>
        <end position="95"/>
    </location>
</feature>
<keyword evidence="11" id="KW-0407">Ion channel</keyword>
<feature type="coiled-coil region" evidence="13">
    <location>
        <begin position="192"/>
        <end position="226"/>
    </location>
</feature>
<evidence type="ECO:0000256" key="7">
    <source>
        <dbReference type="ARBA" id="ARBA00022989"/>
    </source>
</evidence>
<dbReference type="PANTHER" id="PTHR46480:SF1">
    <property type="entry name" value="VOLTAGE-GATED HYDROGEN CHANNEL 1"/>
    <property type="match status" value="1"/>
</dbReference>
<dbReference type="GO" id="GO:0034702">
    <property type="term" value="C:monoatomic ion channel complex"/>
    <property type="evidence" value="ECO:0007669"/>
    <property type="project" value="UniProtKB-KW"/>
</dbReference>
<evidence type="ECO:0000256" key="3">
    <source>
        <dbReference type="ARBA" id="ARBA00022448"/>
    </source>
</evidence>
<feature type="transmembrane region" description="Helical" evidence="14">
    <location>
        <begin position="147"/>
        <end position="165"/>
    </location>
</feature>
<evidence type="ECO:0000259" key="15">
    <source>
        <dbReference type="Pfam" id="PF00520"/>
    </source>
</evidence>
<keyword evidence="10 14" id="KW-0472">Membrane</keyword>
<dbReference type="GO" id="GO:0030171">
    <property type="term" value="F:voltage-gated proton channel activity"/>
    <property type="evidence" value="ECO:0007669"/>
    <property type="project" value="InterPro"/>
</dbReference>
<dbReference type="InterPro" id="IPR031846">
    <property type="entry name" value="Hvcn1"/>
</dbReference>
<dbReference type="InterPro" id="IPR027359">
    <property type="entry name" value="Volt_channel_dom_sf"/>
</dbReference>
<evidence type="ECO:0000256" key="12">
    <source>
        <dbReference type="ARBA" id="ARBA00031989"/>
    </source>
</evidence>
<evidence type="ECO:0000256" key="4">
    <source>
        <dbReference type="ARBA" id="ARBA00022475"/>
    </source>
</evidence>
<dbReference type="Pfam" id="PF00520">
    <property type="entry name" value="Ion_trans"/>
    <property type="match status" value="1"/>
</dbReference>
<keyword evidence="8 13" id="KW-0175">Coiled coil</keyword>
<keyword evidence="7 14" id="KW-1133">Transmembrane helix</keyword>
<evidence type="ECO:0000313" key="17">
    <source>
        <dbReference type="Proteomes" id="UP001358417"/>
    </source>
</evidence>
<keyword evidence="3" id="KW-0813">Transport</keyword>
<feature type="domain" description="Ion transport" evidence="15">
    <location>
        <begin position="69"/>
        <end position="193"/>
    </location>
</feature>
<evidence type="ECO:0000256" key="1">
    <source>
        <dbReference type="ARBA" id="ARBA00004651"/>
    </source>
</evidence>
<evidence type="ECO:0000313" key="16">
    <source>
        <dbReference type="EMBL" id="KAK5053713.1"/>
    </source>
</evidence>
<feature type="transmembrane region" description="Helical" evidence="14">
    <location>
        <begin position="115"/>
        <end position="141"/>
    </location>
</feature>
<dbReference type="GeneID" id="89969890"/>
<keyword evidence="17" id="KW-1185">Reference proteome</keyword>
<dbReference type="EMBL" id="JAVRRD010000011">
    <property type="protein sequence ID" value="KAK5053713.1"/>
    <property type="molecule type" value="Genomic_DNA"/>
</dbReference>
<evidence type="ECO:0000256" key="5">
    <source>
        <dbReference type="ARBA" id="ARBA00022692"/>
    </source>
</evidence>
<evidence type="ECO:0000256" key="9">
    <source>
        <dbReference type="ARBA" id="ARBA00023065"/>
    </source>
</evidence>
<comment type="caution">
    <text evidence="16">The sequence shown here is derived from an EMBL/GenBank/DDBJ whole genome shotgun (WGS) entry which is preliminary data.</text>
</comment>
<organism evidence="16 17">
    <name type="scientific">Exophiala bonariae</name>
    <dbReference type="NCBI Taxonomy" id="1690606"/>
    <lineage>
        <taxon>Eukaryota</taxon>
        <taxon>Fungi</taxon>
        <taxon>Dikarya</taxon>
        <taxon>Ascomycota</taxon>
        <taxon>Pezizomycotina</taxon>
        <taxon>Eurotiomycetes</taxon>
        <taxon>Chaetothyriomycetidae</taxon>
        <taxon>Chaetothyriales</taxon>
        <taxon>Herpotrichiellaceae</taxon>
        <taxon>Exophiala</taxon>
    </lineage>
</organism>
<sequence>MADLEPPHRGGVNNRTQRETTPLLRSDAQHIRNLPSDDFIACHVRKIHGDDSWVWRLRQRLQDFLASKWGHYFVLILVSLDIACIFADFLISLHVCEHSRDKGFRRRDWLLLSDVLGYVSLTFSCLFMAELLGSVFAFGLSYFNSKFHIFDATVIIAAFILDVLLRGPLEEAGSLVVALRLWRVFKIIEEFSSGAEDQLAELAERITDLEHEKAKIAEENQALRLRVQGGTN</sequence>
<accession>A0AAV9NB91</accession>
<dbReference type="GO" id="GO:0005886">
    <property type="term" value="C:plasma membrane"/>
    <property type="evidence" value="ECO:0007669"/>
    <property type="project" value="UniProtKB-SubCell"/>
</dbReference>
<evidence type="ECO:0000256" key="2">
    <source>
        <dbReference type="ARBA" id="ARBA00015897"/>
    </source>
</evidence>
<reference evidence="16 17" key="1">
    <citation type="submission" date="2023-08" db="EMBL/GenBank/DDBJ databases">
        <title>Black Yeasts Isolated from many extreme environments.</title>
        <authorList>
            <person name="Coleine C."/>
            <person name="Stajich J.E."/>
            <person name="Selbmann L."/>
        </authorList>
    </citation>
    <scope>NUCLEOTIDE SEQUENCE [LARGE SCALE GENOMIC DNA]</scope>
    <source>
        <strain evidence="16 17">CCFEE 5792</strain>
    </source>
</reference>
<dbReference type="Gene3D" id="1.20.120.350">
    <property type="entry name" value="Voltage-gated potassium channels. Chain C"/>
    <property type="match status" value="1"/>
</dbReference>
<keyword evidence="5 14" id="KW-0812">Transmembrane</keyword>
<gene>
    <name evidence="16" type="ORF">LTR84_001674</name>
</gene>
<evidence type="ECO:0000256" key="11">
    <source>
        <dbReference type="ARBA" id="ARBA00023303"/>
    </source>
</evidence>
<comment type="subcellular location">
    <subcellularLocation>
        <location evidence="1">Cell membrane</location>
        <topology evidence="1">Multi-pass membrane protein</topology>
    </subcellularLocation>
</comment>
<keyword evidence="9" id="KW-0406">Ion transport</keyword>
<evidence type="ECO:0000256" key="8">
    <source>
        <dbReference type="ARBA" id="ARBA00023054"/>
    </source>
</evidence>
<evidence type="ECO:0000256" key="14">
    <source>
        <dbReference type="SAM" id="Phobius"/>
    </source>
</evidence>
<proteinExistence type="predicted"/>
<dbReference type="AlphaFoldDB" id="A0AAV9NB91"/>
<name>A0AAV9NB91_9EURO</name>
<dbReference type="PANTHER" id="PTHR46480">
    <property type="entry name" value="F20B24.22"/>
    <property type="match status" value="1"/>
</dbReference>
<evidence type="ECO:0000256" key="13">
    <source>
        <dbReference type="SAM" id="Coils"/>
    </source>
</evidence>
<evidence type="ECO:0000256" key="6">
    <source>
        <dbReference type="ARBA" id="ARBA00022882"/>
    </source>
</evidence>
<evidence type="ECO:0000256" key="10">
    <source>
        <dbReference type="ARBA" id="ARBA00023136"/>
    </source>
</evidence>
<dbReference type="InterPro" id="IPR005821">
    <property type="entry name" value="Ion_trans_dom"/>
</dbReference>
<dbReference type="Proteomes" id="UP001358417">
    <property type="component" value="Unassembled WGS sequence"/>
</dbReference>
<keyword evidence="6" id="KW-0851">Voltage-gated channel</keyword>